<accession>A0A0M4MWY6</accession>
<protein>
    <submittedName>
        <fullName evidence="1">Uncharacterized protein</fullName>
    </submittedName>
</protein>
<reference evidence="1 2" key="1">
    <citation type="journal article" date="2015" name="Genome Announc.">
        <title>Complete Genome Sequences for Two Strains of a Novel Fastidious, Partially Acid-Fast, Gram-Positive Corynebacterineae Bacterium, Derived from Human Clinical Samples.</title>
        <authorList>
            <person name="Nicholson A.C."/>
            <person name="Bell M."/>
            <person name="Humrighouse B.W."/>
            <person name="McQuiston J.R."/>
        </authorList>
    </citation>
    <scope>NUCLEOTIDE SEQUENCE [LARGE SCALE GENOMIC DNA]</scope>
    <source>
        <strain evidence="1 2">X1698</strain>
    </source>
</reference>
<dbReference type="Proteomes" id="UP000068137">
    <property type="component" value="Chromosome"/>
</dbReference>
<dbReference type="EMBL" id="CP012390">
    <property type="protein sequence ID" value="ALE18606.1"/>
    <property type="molecule type" value="Genomic_DNA"/>
</dbReference>
<gene>
    <name evidence="1" type="ORF">AL705_01530</name>
</gene>
<organism evidence="1 2">
    <name type="scientific">Lawsonella clevelandensis</name>
    <dbReference type="NCBI Taxonomy" id="1528099"/>
    <lineage>
        <taxon>Bacteria</taxon>
        <taxon>Bacillati</taxon>
        <taxon>Actinomycetota</taxon>
        <taxon>Actinomycetes</taxon>
        <taxon>Mycobacteriales</taxon>
        <taxon>Lawsonellaceae</taxon>
        <taxon>Lawsonella</taxon>
    </lineage>
</organism>
<evidence type="ECO:0000313" key="1">
    <source>
        <dbReference type="EMBL" id="ALE18606.1"/>
    </source>
</evidence>
<dbReference type="AlphaFoldDB" id="A0A0M4MWY6"/>
<dbReference type="KEGG" id="cbq:AL705_01530"/>
<sequence>MWATARQYVDFITVEIEGFSINEFQKLVKTYSILFIDENPMPPTVFSLSRANTHEDASAFVL</sequence>
<proteinExistence type="predicted"/>
<evidence type="ECO:0000313" key="2">
    <source>
        <dbReference type="Proteomes" id="UP000068137"/>
    </source>
</evidence>
<name>A0A0M4MWY6_9ACTN</name>